<comment type="caution">
    <text evidence="11">The sequence shown here is derived from an EMBL/GenBank/DDBJ whole genome shotgun (WGS) entry which is preliminary data.</text>
</comment>
<dbReference type="CDD" id="cd00859">
    <property type="entry name" value="HisRS_anticodon"/>
    <property type="match status" value="1"/>
</dbReference>
<organism evidence="11">
    <name type="scientific">candidate division WOR-3 bacterium</name>
    <dbReference type="NCBI Taxonomy" id="2052148"/>
    <lineage>
        <taxon>Bacteria</taxon>
        <taxon>Bacteria division WOR-3</taxon>
    </lineage>
</organism>
<dbReference type="InterPro" id="IPR041715">
    <property type="entry name" value="HisRS-like_core"/>
</dbReference>
<evidence type="ECO:0000259" key="10">
    <source>
        <dbReference type="PROSITE" id="PS50862"/>
    </source>
</evidence>
<dbReference type="GO" id="GO:0006427">
    <property type="term" value="P:histidyl-tRNA aminoacylation"/>
    <property type="evidence" value="ECO:0007669"/>
    <property type="project" value="UniProtKB-UniRule"/>
</dbReference>
<comment type="subunit">
    <text evidence="8">Homodimer.</text>
</comment>
<feature type="binding site" evidence="9">
    <location>
        <position position="125"/>
    </location>
    <ligand>
        <name>L-histidine</name>
        <dbReference type="ChEBI" id="CHEBI:57595"/>
    </ligand>
</feature>
<dbReference type="AlphaFoldDB" id="A0A7V5HMT2"/>
<protein>
    <recommendedName>
        <fullName evidence="8">Histidine--tRNA ligase</fullName>
        <ecNumber evidence="8">6.1.1.21</ecNumber>
    </recommendedName>
    <alternativeName>
        <fullName evidence="8">Histidyl-tRNA synthetase</fullName>
        <shortName evidence="8">HisRS</shortName>
    </alternativeName>
</protein>
<keyword evidence="5 8" id="KW-0648">Protein biosynthesis</keyword>
<gene>
    <name evidence="8" type="primary">hisS</name>
    <name evidence="11" type="ORF">ENL43_02005</name>
</gene>
<dbReference type="SUPFAM" id="SSF55681">
    <property type="entry name" value="Class II aaRS and biotin synthetases"/>
    <property type="match status" value="1"/>
</dbReference>
<feature type="binding site" evidence="9">
    <location>
        <begin position="262"/>
        <end position="263"/>
    </location>
    <ligand>
        <name>L-histidine</name>
        <dbReference type="ChEBI" id="CHEBI:57595"/>
    </ligand>
</feature>
<dbReference type="PANTHER" id="PTHR43707">
    <property type="entry name" value="HISTIDYL-TRNA SYNTHETASE"/>
    <property type="match status" value="1"/>
</dbReference>
<dbReference type="NCBIfam" id="TIGR00442">
    <property type="entry name" value="hisS"/>
    <property type="match status" value="1"/>
</dbReference>
<feature type="binding site" evidence="9">
    <location>
        <position position="111"/>
    </location>
    <ligand>
        <name>L-histidine</name>
        <dbReference type="ChEBI" id="CHEBI:57595"/>
    </ligand>
</feature>
<accession>A0A7V5HMT2</accession>
<keyword evidence="4 8" id="KW-0067">ATP-binding</keyword>
<dbReference type="Pfam" id="PF03129">
    <property type="entry name" value="HGTP_anticodon"/>
    <property type="match status" value="1"/>
</dbReference>
<dbReference type="GO" id="GO:0004821">
    <property type="term" value="F:histidine-tRNA ligase activity"/>
    <property type="evidence" value="ECO:0007669"/>
    <property type="project" value="UniProtKB-UniRule"/>
</dbReference>
<dbReference type="Proteomes" id="UP000886050">
    <property type="component" value="Unassembled WGS sequence"/>
</dbReference>
<dbReference type="InterPro" id="IPR015807">
    <property type="entry name" value="His-tRNA-ligase"/>
</dbReference>
<sequence>MSKRIQKPRGTRDILPDEYAFREKLLEKAFKIIKTYGYRFIVTPTFEYTQLFTRTIGETTDIVEKEMFRFQDRGGRDLALRPEGTAPVIRAFLENRLIPPSKIAYFMNMFRAERPQKGRYREFWQIGVEAIGMKDPLIDAEVIELGARLLQEFGLENFIVEINSVGTKDEREAYKRALLDYIEEIEAQGEITLCEDCQRRKESNPLRILDCRTDGPKLHNAPTILEFLSEDSYRYFEEVQKYLKKWGVDFVINPRLVRGLDYYTHTAFEIKLKEIGAQDALIGGGRYDTLVEDLGGPATPAVGFAMGFDRVIVALGNIPRIKGPFYFVATVGDFARGYGIGLLRKIRNMGVPADMSYEIKSLKAQMKIADRIGAVKAVIVGEEEINRGKVRVRDMETGEELLVEEDKLRDIYEEELKREKT</sequence>
<reference evidence="11" key="1">
    <citation type="journal article" date="2020" name="mSystems">
        <title>Genome- and Community-Level Interaction Insights into Carbon Utilization and Element Cycling Functions of Hydrothermarchaeota in Hydrothermal Sediment.</title>
        <authorList>
            <person name="Zhou Z."/>
            <person name="Liu Y."/>
            <person name="Xu W."/>
            <person name="Pan J."/>
            <person name="Luo Z.H."/>
            <person name="Li M."/>
        </authorList>
    </citation>
    <scope>NUCLEOTIDE SEQUENCE [LARGE SCALE GENOMIC DNA]</scope>
    <source>
        <strain evidence="11">HyVt-96</strain>
    </source>
</reference>
<dbReference type="InterPro" id="IPR033656">
    <property type="entry name" value="HisRS_anticodon"/>
</dbReference>
<evidence type="ECO:0000256" key="7">
    <source>
        <dbReference type="ARBA" id="ARBA00047639"/>
    </source>
</evidence>
<dbReference type="GO" id="GO:0005737">
    <property type="term" value="C:cytoplasm"/>
    <property type="evidence" value="ECO:0007669"/>
    <property type="project" value="UniProtKB-SubCell"/>
</dbReference>
<evidence type="ECO:0000256" key="4">
    <source>
        <dbReference type="ARBA" id="ARBA00022840"/>
    </source>
</evidence>
<evidence type="ECO:0000313" key="11">
    <source>
        <dbReference type="EMBL" id="HHF53122.1"/>
    </source>
</evidence>
<dbReference type="GO" id="GO:0005524">
    <property type="term" value="F:ATP binding"/>
    <property type="evidence" value="ECO:0007669"/>
    <property type="project" value="UniProtKB-UniRule"/>
</dbReference>
<evidence type="ECO:0000256" key="1">
    <source>
        <dbReference type="ARBA" id="ARBA00008226"/>
    </source>
</evidence>
<dbReference type="InterPro" id="IPR004516">
    <property type="entry name" value="HisRS/HisZ"/>
</dbReference>
<feature type="domain" description="Aminoacyl-transfer RNA synthetases class-II family profile" evidence="10">
    <location>
        <begin position="1"/>
        <end position="352"/>
    </location>
</feature>
<keyword evidence="3 8" id="KW-0547">Nucleotide-binding</keyword>
<feature type="binding site" evidence="9">
    <location>
        <position position="129"/>
    </location>
    <ligand>
        <name>L-histidine</name>
        <dbReference type="ChEBI" id="CHEBI:57595"/>
    </ligand>
</feature>
<dbReference type="PIRSF" id="PIRSF001549">
    <property type="entry name" value="His-tRNA_synth"/>
    <property type="match status" value="1"/>
</dbReference>
<dbReference type="Pfam" id="PF13393">
    <property type="entry name" value="tRNA-synt_His"/>
    <property type="match status" value="1"/>
</dbReference>
<proteinExistence type="inferred from homology"/>
<keyword evidence="8" id="KW-0963">Cytoplasm</keyword>
<dbReference type="PROSITE" id="PS50862">
    <property type="entry name" value="AA_TRNA_LIGASE_II"/>
    <property type="match status" value="1"/>
</dbReference>
<dbReference type="EC" id="6.1.1.21" evidence="8"/>
<dbReference type="InterPro" id="IPR004154">
    <property type="entry name" value="Anticodon-bd"/>
</dbReference>
<dbReference type="HAMAP" id="MF_00127">
    <property type="entry name" value="His_tRNA_synth"/>
    <property type="match status" value="1"/>
</dbReference>
<keyword evidence="2 8" id="KW-0436">Ligase</keyword>
<evidence type="ECO:0000256" key="3">
    <source>
        <dbReference type="ARBA" id="ARBA00022741"/>
    </source>
</evidence>
<comment type="catalytic activity">
    <reaction evidence="7 8">
        <text>tRNA(His) + L-histidine + ATP = L-histidyl-tRNA(His) + AMP + diphosphate + H(+)</text>
        <dbReference type="Rhea" id="RHEA:17313"/>
        <dbReference type="Rhea" id="RHEA-COMP:9665"/>
        <dbReference type="Rhea" id="RHEA-COMP:9689"/>
        <dbReference type="ChEBI" id="CHEBI:15378"/>
        <dbReference type="ChEBI" id="CHEBI:30616"/>
        <dbReference type="ChEBI" id="CHEBI:33019"/>
        <dbReference type="ChEBI" id="CHEBI:57595"/>
        <dbReference type="ChEBI" id="CHEBI:78442"/>
        <dbReference type="ChEBI" id="CHEBI:78527"/>
        <dbReference type="ChEBI" id="CHEBI:456215"/>
        <dbReference type="EC" id="6.1.1.21"/>
    </reaction>
</comment>
<keyword evidence="6 8" id="KW-0030">Aminoacyl-tRNA synthetase</keyword>
<dbReference type="InterPro" id="IPR045864">
    <property type="entry name" value="aa-tRNA-synth_II/BPL/LPL"/>
</dbReference>
<evidence type="ECO:0000256" key="8">
    <source>
        <dbReference type="HAMAP-Rule" id="MF_00127"/>
    </source>
</evidence>
<evidence type="ECO:0000256" key="2">
    <source>
        <dbReference type="ARBA" id="ARBA00022598"/>
    </source>
</evidence>
<dbReference type="PANTHER" id="PTHR43707:SF1">
    <property type="entry name" value="HISTIDINE--TRNA LIGASE, MITOCHONDRIAL-RELATED"/>
    <property type="match status" value="1"/>
</dbReference>
<feature type="binding site" evidence="9">
    <location>
        <begin position="83"/>
        <end position="85"/>
    </location>
    <ligand>
        <name>L-histidine</name>
        <dbReference type="ChEBI" id="CHEBI:57595"/>
    </ligand>
</feature>
<comment type="similarity">
    <text evidence="1 8">Belongs to the class-II aminoacyl-tRNA synthetase family.</text>
</comment>
<dbReference type="InterPro" id="IPR036621">
    <property type="entry name" value="Anticodon-bd_dom_sf"/>
</dbReference>
<evidence type="ECO:0000256" key="9">
    <source>
        <dbReference type="PIRSR" id="PIRSR001549-1"/>
    </source>
</evidence>
<dbReference type="EMBL" id="DRTX01000106">
    <property type="protein sequence ID" value="HHF53122.1"/>
    <property type="molecule type" value="Genomic_DNA"/>
</dbReference>
<dbReference type="InterPro" id="IPR006195">
    <property type="entry name" value="aa-tRNA-synth_II"/>
</dbReference>
<dbReference type="Gene3D" id="3.30.930.10">
    <property type="entry name" value="Bira Bifunctional Protein, Domain 2"/>
    <property type="match status" value="1"/>
</dbReference>
<dbReference type="SUPFAM" id="SSF52954">
    <property type="entry name" value="Class II aaRS ABD-related"/>
    <property type="match status" value="1"/>
</dbReference>
<comment type="subcellular location">
    <subcellularLocation>
        <location evidence="8">Cytoplasm</location>
    </subcellularLocation>
</comment>
<evidence type="ECO:0000256" key="6">
    <source>
        <dbReference type="ARBA" id="ARBA00023146"/>
    </source>
</evidence>
<name>A0A7V5HMT2_UNCW3</name>
<feature type="binding site" evidence="9">
    <location>
        <position position="258"/>
    </location>
    <ligand>
        <name>L-histidine</name>
        <dbReference type="ChEBI" id="CHEBI:57595"/>
    </ligand>
</feature>
<dbReference type="Gene3D" id="3.40.50.800">
    <property type="entry name" value="Anticodon-binding domain"/>
    <property type="match status" value="1"/>
</dbReference>
<dbReference type="CDD" id="cd00773">
    <property type="entry name" value="HisRS-like_core"/>
    <property type="match status" value="1"/>
</dbReference>
<evidence type="ECO:0000256" key="5">
    <source>
        <dbReference type="ARBA" id="ARBA00022917"/>
    </source>
</evidence>